<proteinExistence type="predicted"/>
<organism evidence="10 11">
    <name type="scientific">Sulfurospirillum deleyianum (strain ATCC 51133 / DSM 6946 / 5175)</name>
    <dbReference type="NCBI Taxonomy" id="525898"/>
    <lineage>
        <taxon>Bacteria</taxon>
        <taxon>Pseudomonadati</taxon>
        <taxon>Campylobacterota</taxon>
        <taxon>Epsilonproteobacteria</taxon>
        <taxon>Campylobacterales</taxon>
        <taxon>Sulfurospirillaceae</taxon>
        <taxon>Sulfurospirillum</taxon>
    </lineage>
</organism>
<keyword evidence="8" id="KW-0902">Two-component regulatory system</keyword>
<dbReference type="SUPFAM" id="SSF47384">
    <property type="entry name" value="Homodimeric domain of signal transducing histidine kinase"/>
    <property type="match status" value="1"/>
</dbReference>
<evidence type="ECO:0000256" key="8">
    <source>
        <dbReference type="ARBA" id="ARBA00023012"/>
    </source>
</evidence>
<keyword evidence="7 10" id="KW-0067">ATP-binding</keyword>
<dbReference type="PRINTS" id="PR00344">
    <property type="entry name" value="BCTRLSENSOR"/>
</dbReference>
<dbReference type="AlphaFoldDB" id="D1B052"/>
<evidence type="ECO:0000256" key="5">
    <source>
        <dbReference type="ARBA" id="ARBA00022741"/>
    </source>
</evidence>
<dbReference type="OrthoDB" id="9805967at2"/>
<evidence type="ECO:0000313" key="10">
    <source>
        <dbReference type="EMBL" id="ACZ11669.1"/>
    </source>
</evidence>
<dbReference type="Pfam" id="PF00512">
    <property type="entry name" value="HisKA"/>
    <property type="match status" value="1"/>
</dbReference>
<dbReference type="InterPro" id="IPR003594">
    <property type="entry name" value="HATPase_dom"/>
</dbReference>
<dbReference type="HOGENOM" id="CLU_000445_114_39_7"/>
<dbReference type="Proteomes" id="UP000002222">
    <property type="component" value="Chromosome"/>
</dbReference>
<dbReference type="InterPro" id="IPR003661">
    <property type="entry name" value="HisK_dim/P_dom"/>
</dbReference>
<protein>
    <recommendedName>
        <fullName evidence="2">histidine kinase</fullName>
        <ecNumber evidence="2">2.7.13.3</ecNumber>
    </recommendedName>
</protein>
<keyword evidence="5" id="KW-0547">Nucleotide-binding</keyword>
<dbReference type="SMART" id="SM00388">
    <property type="entry name" value="HisKA"/>
    <property type="match status" value="1"/>
</dbReference>
<dbReference type="InterPro" id="IPR004358">
    <property type="entry name" value="Sig_transdc_His_kin-like_C"/>
</dbReference>
<dbReference type="SMART" id="SM00387">
    <property type="entry name" value="HATPase_c"/>
    <property type="match status" value="1"/>
</dbReference>
<dbReference type="Gene3D" id="1.10.287.130">
    <property type="match status" value="1"/>
</dbReference>
<keyword evidence="4" id="KW-0808">Transferase</keyword>
<keyword evidence="3" id="KW-0597">Phosphoprotein</keyword>
<dbReference type="InterPro" id="IPR036890">
    <property type="entry name" value="HATPase_C_sf"/>
</dbReference>
<evidence type="ECO:0000256" key="3">
    <source>
        <dbReference type="ARBA" id="ARBA00022553"/>
    </source>
</evidence>
<dbReference type="EMBL" id="CP001816">
    <property type="protein sequence ID" value="ACZ11669.1"/>
    <property type="molecule type" value="Genomic_DNA"/>
</dbReference>
<dbReference type="InterPro" id="IPR005467">
    <property type="entry name" value="His_kinase_dom"/>
</dbReference>
<dbReference type="SUPFAM" id="SSF55874">
    <property type="entry name" value="ATPase domain of HSP90 chaperone/DNA topoisomerase II/histidine kinase"/>
    <property type="match status" value="1"/>
</dbReference>
<name>D1B052_SULD5</name>
<evidence type="ECO:0000256" key="4">
    <source>
        <dbReference type="ARBA" id="ARBA00022679"/>
    </source>
</evidence>
<keyword evidence="11" id="KW-1185">Reference proteome</keyword>
<sequence length="340" mass="39050">MIDETLLNSLSAKEKELFKQGLEDLINQTYVIEDEYKKLNESYTALQDFIRQIIEVQPNALWVLDEKGDIFLQNSEAKKLPMLLSQFPLQEMTKEIEFEGCFYLLKSVKQGDKRIITATDITEGKRHERLVSMGQVAAHLSHEIRNPIGSVSLLASTLLKKVDPSIKPIVTEIKKSIWRVERIIKATLLFTKNVQINPSLFYMDRFIKECEHAISHYSYTKEIHFHFTIPHQEMKGDFELLNLVLQNFIFNAIDAIEESEREEGNVSIAFVEDPLFIILHVKDDGKAIENKNILFQPFKTTKTKGNGLGLALSLQIIQAHGGRIDLLENPKGFQIQIPRL</sequence>
<dbReference type="PANTHER" id="PTHR43065">
    <property type="entry name" value="SENSOR HISTIDINE KINASE"/>
    <property type="match status" value="1"/>
</dbReference>
<comment type="catalytic activity">
    <reaction evidence="1">
        <text>ATP + protein L-histidine = ADP + protein N-phospho-L-histidine.</text>
        <dbReference type="EC" id="2.7.13.3"/>
    </reaction>
</comment>
<dbReference type="eggNOG" id="COG0642">
    <property type="taxonomic scope" value="Bacteria"/>
</dbReference>
<dbReference type="PROSITE" id="PS50109">
    <property type="entry name" value="HIS_KIN"/>
    <property type="match status" value="1"/>
</dbReference>
<reference evidence="11" key="1">
    <citation type="submission" date="2009-11" db="EMBL/GenBank/DDBJ databases">
        <title>The complete genome of Sulfurospirillum deleyianum DSM 6946.</title>
        <authorList>
            <consortium name="US DOE Joint Genome Institute (JGI-PGF)"/>
            <person name="Lucas S."/>
            <person name="Copeland A."/>
            <person name="Lapidus A."/>
            <person name="Glavina del Rio T."/>
            <person name="Dalin E."/>
            <person name="Tice H."/>
            <person name="Bruce D."/>
            <person name="Goodwin L."/>
            <person name="Pitluck S."/>
            <person name="Kyrpides N."/>
            <person name="Mavromatis K."/>
            <person name="Ivanova N."/>
            <person name="Ovchinnikova G."/>
            <person name="Munk A.C."/>
            <person name="Lu M."/>
            <person name="Brettin T."/>
            <person name="Detter J.C."/>
            <person name="Han C."/>
            <person name="Tapia R."/>
            <person name="Larimer F."/>
            <person name="Land M."/>
            <person name="Hauser L."/>
            <person name="Markowitz V."/>
            <person name="Cheng J.F."/>
            <person name="Hugenholtz P."/>
            <person name="Woyke T."/>
            <person name="Wu D."/>
            <person name="Aumann P."/>
            <person name="Schneider S."/>
            <person name="Lang E."/>
            <person name="Spring S."/>
            <person name="Klenk H.P."/>
            <person name="Eisen J.A."/>
        </authorList>
    </citation>
    <scope>NUCLEOTIDE SEQUENCE [LARGE SCALE GENOMIC DNA]</scope>
    <source>
        <strain evidence="11">ATCC 51133 / DSM 6946 / 5175</strain>
    </source>
</reference>
<dbReference type="STRING" id="525898.Sdel_0633"/>
<gene>
    <name evidence="10" type="ordered locus">Sdel_0633</name>
</gene>
<evidence type="ECO:0000256" key="7">
    <source>
        <dbReference type="ARBA" id="ARBA00022840"/>
    </source>
</evidence>
<dbReference type="CDD" id="cd00082">
    <property type="entry name" value="HisKA"/>
    <property type="match status" value="1"/>
</dbReference>
<reference evidence="10 11" key="2">
    <citation type="journal article" date="2010" name="Stand. Genomic Sci.">
        <title>Complete genome sequence of Sulfurospirillum deleyianum type strain (5175).</title>
        <authorList>
            <person name="Sikorski J."/>
            <person name="Lapidus A."/>
            <person name="Copeland A."/>
            <person name="Glavina Del Rio T."/>
            <person name="Nolan M."/>
            <person name="Lucas S."/>
            <person name="Chen F."/>
            <person name="Tice H."/>
            <person name="Cheng J.F."/>
            <person name="Saunders E."/>
            <person name="Bruce D."/>
            <person name="Goodwin L."/>
            <person name="Pitluck S."/>
            <person name="Ovchinnikova G."/>
            <person name="Pati A."/>
            <person name="Ivanova N."/>
            <person name="Mavromatis K."/>
            <person name="Chen A."/>
            <person name="Palaniappan K."/>
            <person name="Chain P."/>
            <person name="Land M."/>
            <person name="Hauser L."/>
            <person name="Chang Y.J."/>
            <person name="Jeffries C.D."/>
            <person name="Brettin T."/>
            <person name="Detter J.C."/>
            <person name="Han C."/>
            <person name="Rohde M."/>
            <person name="Lang E."/>
            <person name="Spring S."/>
            <person name="Goker M."/>
            <person name="Bristow J."/>
            <person name="Eisen J.A."/>
            <person name="Markowitz V."/>
            <person name="Hugenholtz P."/>
            <person name="Kyrpides N.C."/>
            <person name="Klenk H.P."/>
        </authorList>
    </citation>
    <scope>NUCLEOTIDE SEQUENCE [LARGE SCALE GENOMIC DNA]</scope>
    <source>
        <strain evidence="11">ATCC 51133 / DSM 6946 / 5175</strain>
    </source>
</reference>
<accession>D1B052</accession>
<dbReference type="PANTHER" id="PTHR43065:SF10">
    <property type="entry name" value="PEROXIDE STRESS-ACTIVATED HISTIDINE KINASE MAK3"/>
    <property type="match status" value="1"/>
</dbReference>
<evidence type="ECO:0000259" key="9">
    <source>
        <dbReference type="PROSITE" id="PS50109"/>
    </source>
</evidence>
<evidence type="ECO:0000256" key="1">
    <source>
        <dbReference type="ARBA" id="ARBA00000085"/>
    </source>
</evidence>
<dbReference type="Gene3D" id="3.30.565.10">
    <property type="entry name" value="Histidine kinase-like ATPase, C-terminal domain"/>
    <property type="match status" value="1"/>
</dbReference>
<keyword evidence="6" id="KW-0418">Kinase</keyword>
<evidence type="ECO:0000256" key="2">
    <source>
        <dbReference type="ARBA" id="ARBA00012438"/>
    </source>
</evidence>
<evidence type="ECO:0000256" key="6">
    <source>
        <dbReference type="ARBA" id="ARBA00022777"/>
    </source>
</evidence>
<dbReference type="GO" id="GO:0000155">
    <property type="term" value="F:phosphorelay sensor kinase activity"/>
    <property type="evidence" value="ECO:0007669"/>
    <property type="project" value="InterPro"/>
</dbReference>
<evidence type="ECO:0000313" key="11">
    <source>
        <dbReference type="Proteomes" id="UP000002222"/>
    </source>
</evidence>
<dbReference type="Pfam" id="PF02518">
    <property type="entry name" value="HATPase_c"/>
    <property type="match status" value="1"/>
</dbReference>
<dbReference type="GO" id="GO:0005524">
    <property type="term" value="F:ATP binding"/>
    <property type="evidence" value="ECO:0007669"/>
    <property type="project" value="UniProtKB-KW"/>
</dbReference>
<dbReference type="InterPro" id="IPR036097">
    <property type="entry name" value="HisK_dim/P_sf"/>
</dbReference>
<dbReference type="KEGG" id="sdl:Sdel_0633"/>
<feature type="domain" description="Histidine kinase" evidence="9">
    <location>
        <begin position="139"/>
        <end position="340"/>
    </location>
</feature>
<dbReference type="EC" id="2.7.13.3" evidence="2"/>